<feature type="region of interest" description="Disordered" evidence="2">
    <location>
        <begin position="237"/>
        <end position="294"/>
    </location>
</feature>
<sequence>MSSSNYGPGLQSCLEPVCLVEPRVLRLKLAPSKSNDSRSSTIGQPSVTDSDCDLESNKNADTGCWSFLQAIANNTSQTTTKENDKVYFPPNYNRSPSILNEKSLEMCTESLGCETGSEVSESSDEMAFLSLENMNYETSREAAKLRETRRTSRNVTFPPPLSSISGSSNVRVMPHREGGRLVLEAVTISSCHAYLHAERTKGRLRLHLMNHCSPNNFDNEGQEAEAEAEYGEEAVVVEEDSDDDDQSADHEAESDDDDIWGEELEGSSGNVGGEIGIGKLARPGGCKEDGNSSKGLYNWERFWVAT</sequence>
<accession>A0AAV1S6V8</accession>
<feature type="compositionally biased region" description="Acidic residues" evidence="2">
    <location>
        <begin position="237"/>
        <end position="265"/>
    </location>
</feature>
<organism evidence="4 5">
    <name type="scientific">Dovyalis caffra</name>
    <dbReference type="NCBI Taxonomy" id="77055"/>
    <lineage>
        <taxon>Eukaryota</taxon>
        <taxon>Viridiplantae</taxon>
        <taxon>Streptophyta</taxon>
        <taxon>Embryophyta</taxon>
        <taxon>Tracheophyta</taxon>
        <taxon>Spermatophyta</taxon>
        <taxon>Magnoliopsida</taxon>
        <taxon>eudicotyledons</taxon>
        <taxon>Gunneridae</taxon>
        <taxon>Pentapetalae</taxon>
        <taxon>rosids</taxon>
        <taxon>fabids</taxon>
        <taxon>Malpighiales</taxon>
        <taxon>Salicaceae</taxon>
        <taxon>Flacourtieae</taxon>
        <taxon>Dovyalis</taxon>
    </lineage>
</organism>
<evidence type="ECO:0000259" key="3">
    <source>
        <dbReference type="Pfam" id="PF11250"/>
    </source>
</evidence>
<name>A0AAV1S6V8_9ROSI</name>
<evidence type="ECO:0000313" key="5">
    <source>
        <dbReference type="Proteomes" id="UP001314170"/>
    </source>
</evidence>
<gene>
    <name evidence="4" type="ORF">DCAF_LOCUS19280</name>
</gene>
<dbReference type="Pfam" id="PF11250">
    <property type="entry name" value="FAF"/>
    <property type="match status" value="1"/>
</dbReference>
<feature type="compositionally biased region" description="Polar residues" evidence="2">
    <location>
        <begin position="32"/>
        <end position="49"/>
    </location>
</feature>
<comment type="similarity">
    <text evidence="1">Belongs to the fantastic four family.</text>
</comment>
<feature type="domain" description="FAF" evidence="3">
    <location>
        <begin position="157"/>
        <end position="208"/>
    </location>
</feature>
<feature type="region of interest" description="Disordered" evidence="2">
    <location>
        <begin position="148"/>
        <end position="170"/>
    </location>
</feature>
<dbReference type="InterPro" id="IPR021410">
    <property type="entry name" value="FAF"/>
</dbReference>
<feature type="region of interest" description="Disordered" evidence="2">
    <location>
        <begin position="31"/>
        <end position="53"/>
    </location>
</feature>
<dbReference type="InterPro" id="IPR046431">
    <property type="entry name" value="FAF_dom"/>
</dbReference>
<reference evidence="4 5" key="1">
    <citation type="submission" date="2024-01" db="EMBL/GenBank/DDBJ databases">
        <authorList>
            <person name="Waweru B."/>
        </authorList>
    </citation>
    <scope>NUCLEOTIDE SEQUENCE [LARGE SCALE GENOMIC DNA]</scope>
</reference>
<dbReference type="EMBL" id="CAWUPB010001173">
    <property type="protein sequence ID" value="CAK7346603.1"/>
    <property type="molecule type" value="Genomic_DNA"/>
</dbReference>
<proteinExistence type="inferred from homology"/>
<protein>
    <recommendedName>
        <fullName evidence="3">FAF domain-containing protein</fullName>
    </recommendedName>
</protein>
<comment type="caution">
    <text evidence="4">The sequence shown here is derived from an EMBL/GenBank/DDBJ whole genome shotgun (WGS) entry which is preliminary data.</text>
</comment>
<evidence type="ECO:0000256" key="2">
    <source>
        <dbReference type="SAM" id="MobiDB-lite"/>
    </source>
</evidence>
<evidence type="ECO:0000313" key="4">
    <source>
        <dbReference type="EMBL" id="CAK7346603.1"/>
    </source>
</evidence>
<dbReference type="AlphaFoldDB" id="A0AAV1S6V8"/>
<dbReference type="PANTHER" id="PTHR33155:SF8">
    <property type="entry name" value="PROTEIN FANTASTIC FOUR 1"/>
    <property type="match status" value="1"/>
</dbReference>
<dbReference type="Proteomes" id="UP001314170">
    <property type="component" value="Unassembled WGS sequence"/>
</dbReference>
<keyword evidence="5" id="KW-1185">Reference proteome</keyword>
<evidence type="ECO:0000256" key="1">
    <source>
        <dbReference type="ARBA" id="ARBA00008690"/>
    </source>
</evidence>
<dbReference type="PANTHER" id="PTHR33155">
    <property type="entry name" value="FANTASTIC FOUR-LIKE PROTEIN (DUF3049)"/>
    <property type="match status" value="1"/>
</dbReference>